<evidence type="ECO:0000313" key="2">
    <source>
        <dbReference type="Proteomes" id="UP001497535"/>
    </source>
</evidence>
<proteinExistence type="predicted"/>
<comment type="caution">
    <text evidence="1">The sequence shown here is derived from an EMBL/GenBank/DDBJ whole genome shotgun (WGS) entry which is preliminary data.</text>
</comment>
<dbReference type="EMBL" id="CAVMJV010000036">
    <property type="protein sequence ID" value="CAK5078496.1"/>
    <property type="molecule type" value="Genomic_DNA"/>
</dbReference>
<evidence type="ECO:0000313" key="1">
    <source>
        <dbReference type="EMBL" id="CAK5078496.1"/>
    </source>
</evidence>
<reference evidence="1" key="1">
    <citation type="submission" date="2023-11" db="EMBL/GenBank/DDBJ databases">
        <authorList>
            <person name="Poullet M."/>
        </authorList>
    </citation>
    <scope>NUCLEOTIDE SEQUENCE</scope>
    <source>
        <strain evidence="1">E1834</strain>
    </source>
</reference>
<name>A0ACB0ZJQ0_MELEN</name>
<dbReference type="Proteomes" id="UP001497535">
    <property type="component" value="Unassembled WGS sequence"/>
</dbReference>
<protein>
    <submittedName>
        <fullName evidence="1">Uncharacterized protein</fullName>
    </submittedName>
</protein>
<accession>A0ACB0ZJQ0</accession>
<gene>
    <name evidence="1" type="ORF">MENTE1834_LOCUS25551</name>
</gene>
<sequence>MEEEIDEVEQQLNKNTNKTCTKTTRKSKENNSEKIEKSKELSPKIEKRKSLDNPKNSTFNSSFIQQQPTPQLLPAPQPIYCFYGGYPQNSLPYFGGNNYSQCPPGYFWPPTGNPNLWQNGGMNSSGNKEDNEDEENTTKKQKLQHPPSLPFHPSPSTFPPQFSLFQHLYSGNSNGSIMGGFYPPPTATPTPTAMPLFNPSNGYFYPPPYYFQNNAAVFFNQNNLKVKEEVEEEEENEEEVEEDRGKEDKGKEEKEGENKEVNEEIEIKENLNKEQKGNEGKIKMVGGRKREIDENSFTKFLEELKVPKNKPVENNSPFVLPDHIKSNKDKDELNGDDTERFVCLICGDVAGRHYGVISCEGCKGFFRRTVTLGIDLKANFKCSTGLEKCKMTKETRNNCPFCRFNACIRIGMDRVALLKRVKKMYKFDNSLISQDKVGKGLTKERVSLEIVNKICLSFKNNCLHRRNNTINNLEDFKNYLFLFFTQSIEIITNDNEKEETALKNKEFEKSEEKTRFLIETNLDAFLVIRHVFIDDLPLLKQFCSSEDNEKTELKETEDNLLAKIMTKVDKFRKGLSADVLQPEEHALVSALGFCFLLDSCDGRILRSKEKKSSSISKSERAYYDQLRDCLYTQMSIRDPSRFNHKAYNALCRNLNNLFETTD</sequence>
<keyword evidence="2" id="KW-1185">Reference proteome</keyword>
<organism evidence="1 2">
    <name type="scientific">Meloidogyne enterolobii</name>
    <name type="common">Root-knot nematode worm</name>
    <name type="synonym">Meloidogyne mayaguensis</name>
    <dbReference type="NCBI Taxonomy" id="390850"/>
    <lineage>
        <taxon>Eukaryota</taxon>
        <taxon>Metazoa</taxon>
        <taxon>Ecdysozoa</taxon>
        <taxon>Nematoda</taxon>
        <taxon>Chromadorea</taxon>
        <taxon>Rhabditida</taxon>
        <taxon>Tylenchina</taxon>
        <taxon>Tylenchomorpha</taxon>
        <taxon>Tylenchoidea</taxon>
        <taxon>Meloidogynidae</taxon>
        <taxon>Meloidogyninae</taxon>
        <taxon>Meloidogyne</taxon>
    </lineage>
</organism>